<evidence type="ECO:0000313" key="1">
    <source>
        <dbReference type="EMBL" id="KAL0400364.1"/>
    </source>
</evidence>
<name>A0AAW2T6L0_SESRA</name>
<organism evidence="1">
    <name type="scientific">Sesamum radiatum</name>
    <name type="common">Black benniseed</name>
    <dbReference type="NCBI Taxonomy" id="300843"/>
    <lineage>
        <taxon>Eukaryota</taxon>
        <taxon>Viridiplantae</taxon>
        <taxon>Streptophyta</taxon>
        <taxon>Embryophyta</taxon>
        <taxon>Tracheophyta</taxon>
        <taxon>Spermatophyta</taxon>
        <taxon>Magnoliopsida</taxon>
        <taxon>eudicotyledons</taxon>
        <taxon>Gunneridae</taxon>
        <taxon>Pentapetalae</taxon>
        <taxon>asterids</taxon>
        <taxon>lamiids</taxon>
        <taxon>Lamiales</taxon>
        <taxon>Pedaliaceae</taxon>
        <taxon>Sesamum</taxon>
    </lineage>
</organism>
<dbReference type="AlphaFoldDB" id="A0AAW2T6L0"/>
<proteinExistence type="predicted"/>
<comment type="caution">
    <text evidence="1">The sequence shown here is derived from an EMBL/GenBank/DDBJ whole genome shotgun (WGS) entry which is preliminary data.</text>
</comment>
<accession>A0AAW2T6L0</accession>
<gene>
    <name evidence="1" type="ORF">Sradi_2379700</name>
</gene>
<reference evidence="1" key="2">
    <citation type="journal article" date="2024" name="Plant">
        <title>Genomic evolution and insights into agronomic trait innovations of Sesamum species.</title>
        <authorList>
            <person name="Miao H."/>
            <person name="Wang L."/>
            <person name="Qu L."/>
            <person name="Liu H."/>
            <person name="Sun Y."/>
            <person name="Le M."/>
            <person name="Wang Q."/>
            <person name="Wei S."/>
            <person name="Zheng Y."/>
            <person name="Lin W."/>
            <person name="Duan Y."/>
            <person name="Cao H."/>
            <person name="Xiong S."/>
            <person name="Wang X."/>
            <person name="Wei L."/>
            <person name="Li C."/>
            <person name="Ma Q."/>
            <person name="Ju M."/>
            <person name="Zhao R."/>
            <person name="Li G."/>
            <person name="Mu C."/>
            <person name="Tian Q."/>
            <person name="Mei H."/>
            <person name="Zhang T."/>
            <person name="Gao T."/>
            <person name="Zhang H."/>
        </authorList>
    </citation>
    <scope>NUCLEOTIDE SEQUENCE</scope>
    <source>
        <strain evidence="1">G02</strain>
    </source>
</reference>
<dbReference type="EMBL" id="JACGWJ010000009">
    <property type="protein sequence ID" value="KAL0400364.1"/>
    <property type="molecule type" value="Genomic_DNA"/>
</dbReference>
<reference evidence="1" key="1">
    <citation type="submission" date="2020-06" db="EMBL/GenBank/DDBJ databases">
        <authorList>
            <person name="Li T."/>
            <person name="Hu X."/>
            <person name="Zhang T."/>
            <person name="Song X."/>
            <person name="Zhang H."/>
            <person name="Dai N."/>
            <person name="Sheng W."/>
            <person name="Hou X."/>
            <person name="Wei L."/>
        </authorList>
    </citation>
    <scope>NUCLEOTIDE SEQUENCE</scope>
    <source>
        <strain evidence="1">G02</strain>
        <tissue evidence="1">Leaf</tissue>
    </source>
</reference>
<protein>
    <submittedName>
        <fullName evidence="1">Uncharacterized protein</fullName>
    </submittedName>
</protein>
<sequence length="122" mass="13927">MARWSRVADADLVICLLDEVAGGLQVEVAGLATNDSRGRLIAWSQQAAVRSELARPGDWRPQQVVVQGRQRARRVTCILRPATCDLRCTKQLGYPLFLKICFCIYFLKKFCSFKFQLKLNFF</sequence>